<feature type="transmembrane region" description="Helical" evidence="2">
    <location>
        <begin position="84"/>
        <end position="109"/>
    </location>
</feature>
<keyword evidence="4" id="KW-1185">Reference proteome</keyword>
<gene>
    <name evidence="3" type="ORF">MEDL_45954</name>
</gene>
<name>A0A8S3TPB8_MYTED</name>
<dbReference type="Proteomes" id="UP000683360">
    <property type="component" value="Unassembled WGS sequence"/>
</dbReference>
<dbReference type="EMBL" id="CAJPWZ010002204">
    <property type="protein sequence ID" value="CAG2233291.1"/>
    <property type="molecule type" value="Genomic_DNA"/>
</dbReference>
<organism evidence="3 4">
    <name type="scientific">Mytilus edulis</name>
    <name type="common">Blue mussel</name>
    <dbReference type="NCBI Taxonomy" id="6550"/>
    <lineage>
        <taxon>Eukaryota</taxon>
        <taxon>Metazoa</taxon>
        <taxon>Spiralia</taxon>
        <taxon>Lophotrochozoa</taxon>
        <taxon>Mollusca</taxon>
        <taxon>Bivalvia</taxon>
        <taxon>Autobranchia</taxon>
        <taxon>Pteriomorphia</taxon>
        <taxon>Mytilida</taxon>
        <taxon>Mytiloidea</taxon>
        <taxon>Mytilidae</taxon>
        <taxon>Mytilinae</taxon>
        <taxon>Mytilus</taxon>
    </lineage>
</organism>
<sequence length="213" mass="23589">MLSNITTSMTFSTLNTTLRSTSTFPRDRTTTSFRTNQNRSDSTSSLPPIATSEESSTIFDNDTNNSTISSSNFENSNTSHQSKLLIVIIAAVCSIVVLLVVVITIYICYRKHNRKSRTTPAEDDKNHLVNDYIEGEDRHSNTDISNGGHNNTVNLHIENESCDKMAIVTTETDDIVNKIDEGNGSMSSKQNVTNDISSEIVNNELEDKKCEIS</sequence>
<comment type="caution">
    <text evidence="3">The sequence shown here is derived from an EMBL/GenBank/DDBJ whole genome shotgun (WGS) entry which is preliminary data.</text>
</comment>
<protein>
    <submittedName>
        <fullName evidence="3">Uncharacterized protein</fullName>
    </submittedName>
</protein>
<dbReference type="AlphaFoldDB" id="A0A8S3TPB8"/>
<keyword evidence="2" id="KW-0812">Transmembrane</keyword>
<keyword evidence="2" id="KW-0472">Membrane</keyword>
<proteinExistence type="predicted"/>
<dbReference type="InterPro" id="IPR028064">
    <property type="entry name" value="TMEM154"/>
</dbReference>
<keyword evidence="2" id="KW-1133">Transmembrane helix</keyword>
<evidence type="ECO:0000313" key="4">
    <source>
        <dbReference type="Proteomes" id="UP000683360"/>
    </source>
</evidence>
<evidence type="ECO:0000256" key="1">
    <source>
        <dbReference type="SAM" id="MobiDB-lite"/>
    </source>
</evidence>
<evidence type="ECO:0000256" key="2">
    <source>
        <dbReference type="SAM" id="Phobius"/>
    </source>
</evidence>
<reference evidence="3" key="1">
    <citation type="submission" date="2021-03" db="EMBL/GenBank/DDBJ databases">
        <authorList>
            <person name="Bekaert M."/>
        </authorList>
    </citation>
    <scope>NUCLEOTIDE SEQUENCE</scope>
</reference>
<feature type="compositionally biased region" description="Polar residues" evidence="1">
    <location>
        <begin position="30"/>
        <end position="60"/>
    </location>
</feature>
<dbReference type="Pfam" id="PF15102">
    <property type="entry name" value="TMEM154"/>
    <property type="match status" value="1"/>
</dbReference>
<evidence type="ECO:0000313" key="3">
    <source>
        <dbReference type="EMBL" id="CAG2233291.1"/>
    </source>
</evidence>
<accession>A0A8S3TPB8</accession>
<feature type="region of interest" description="Disordered" evidence="1">
    <location>
        <begin position="21"/>
        <end position="63"/>
    </location>
</feature>